<comment type="caution">
    <text evidence="3">The sequence shown here is derived from an EMBL/GenBank/DDBJ whole genome shotgun (WGS) entry which is preliminary data.</text>
</comment>
<evidence type="ECO:0000256" key="1">
    <source>
        <dbReference type="SAM" id="MobiDB-lite"/>
    </source>
</evidence>
<proteinExistence type="predicted"/>
<keyword evidence="2" id="KW-1133">Transmembrane helix</keyword>
<evidence type="ECO:0000313" key="4">
    <source>
        <dbReference type="Proteomes" id="UP001178507"/>
    </source>
</evidence>
<name>A0AA36MW92_9DINO</name>
<dbReference type="AlphaFoldDB" id="A0AA36MW92"/>
<feature type="region of interest" description="Disordered" evidence="1">
    <location>
        <begin position="145"/>
        <end position="193"/>
    </location>
</feature>
<gene>
    <name evidence="3" type="ORF">EVOR1521_LOCUS14416</name>
</gene>
<protein>
    <submittedName>
        <fullName evidence="3">Uncharacterized protein</fullName>
    </submittedName>
</protein>
<feature type="compositionally biased region" description="Basic and acidic residues" evidence="1">
    <location>
        <begin position="156"/>
        <end position="165"/>
    </location>
</feature>
<sequence length="193" mass="21414">MVRRDFFDFCAAPGTSTSWEVLPRAEADLQGPRRAASFVEVRWLARPRMSLGALPELRVAGPAEPDLPELDEEMEDEGGGEPHVMHLHQYHADPMDEVAVAIISSGTTILFAMLGAALAMRLFRELLRPQRDSAQEVLQMDIPGIQPFQPFGGQAHRLEREEKRSGVVQSGNAAGQRSAPEEEREQQSQEESV</sequence>
<feature type="transmembrane region" description="Helical" evidence="2">
    <location>
        <begin position="98"/>
        <end position="123"/>
    </location>
</feature>
<evidence type="ECO:0000256" key="2">
    <source>
        <dbReference type="SAM" id="Phobius"/>
    </source>
</evidence>
<dbReference type="Proteomes" id="UP001178507">
    <property type="component" value="Unassembled WGS sequence"/>
</dbReference>
<organism evidence="3 4">
    <name type="scientific">Effrenium voratum</name>
    <dbReference type="NCBI Taxonomy" id="2562239"/>
    <lineage>
        <taxon>Eukaryota</taxon>
        <taxon>Sar</taxon>
        <taxon>Alveolata</taxon>
        <taxon>Dinophyceae</taxon>
        <taxon>Suessiales</taxon>
        <taxon>Symbiodiniaceae</taxon>
        <taxon>Effrenium</taxon>
    </lineage>
</organism>
<keyword evidence="2" id="KW-0812">Transmembrane</keyword>
<accession>A0AA36MW92</accession>
<evidence type="ECO:0000313" key="3">
    <source>
        <dbReference type="EMBL" id="CAJ1388588.1"/>
    </source>
</evidence>
<dbReference type="EMBL" id="CAUJNA010001713">
    <property type="protein sequence ID" value="CAJ1388588.1"/>
    <property type="molecule type" value="Genomic_DNA"/>
</dbReference>
<reference evidence="3" key="1">
    <citation type="submission" date="2023-08" db="EMBL/GenBank/DDBJ databases">
        <authorList>
            <person name="Chen Y."/>
            <person name="Shah S."/>
            <person name="Dougan E. K."/>
            <person name="Thang M."/>
            <person name="Chan C."/>
        </authorList>
    </citation>
    <scope>NUCLEOTIDE SEQUENCE</scope>
</reference>
<keyword evidence="2" id="KW-0472">Membrane</keyword>
<keyword evidence="4" id="KW-1185">Reference proteome</keyword>